<keyword evidence="3" id="KW-1185">Reference proteome</keyword>
<dbReference type="EMBL" id="CAJNOJ010000037">
    <property type="protein sequence ID" value="CAF0917102.1"/>
    <property type="molecule type" value="Genomic_DNA"/>
</dbReference>
<dbReference type="OrthoDB" id="10003199at2759"/>
<sequence>MADAIKRLYSEQPNYTLPSVHYDIDEPADYVDLQDVSRQVLSANVSIQNLVLINFDPGTDGSRLRVKLWQTMCSTKTAAAYPYVTCKRKPSGVQIGDLYNIYQRNRQYVFWLSPRGGGLDCHRTWEALYLDIIPIVWNNSLNVLYENLPVLIINDYRELNETYLYKKLHEISNKKLSKAKHYQYEKLRHAYWRRLILQRSRHRQVSDIYQRKNLCWSAQTGERLRRSFGWF</sequence>
<dbReference type="AlphaFoldDB" id="A0A813WUI5"/>
<protein>
    <submittedName>
        <fullName evidence="1">Uncharacterized protein</fullName>
    </submittedName>
</protein>
<evidence type="ECO:0000313" key="1">
    <source>
        <dbReference type="EMBL" id="CAF0862320.1"/>
    </source>
</evidence>
<reference evidence="1" key="1">
    <citation type="submission" date="2021-02" db="EMBL/GenBank/DDBJ databases">
        <authorList>
            <person name="Nowell W R."/>
        </authorList>
    </citation>
    <scope>NUCLEOTIDE SEQUENCE</scope>
</reference>
<dbReference type="EMBL" id="CAJNOR010000271">
    <property type="protein sequence ID" value="CAF0862320.1"/>
    <property type="molecule type" value="Genomic_DNA"/>
</dbReference>
<name>A0A813WUI5_ADIRI</name>
<dbReference type="Proteomes" id="UP000663828">
    <property type="component" value="Unassembled WGS sequence"/>
</dbReference>
<accession>A0A813WUI5</accession>
<gene>
    <name evidence="2" type="ORF">EDS130_LOCUS10571</name>
    <name evidence="1" type="ORF">XAT740_LOCUS6055</name>
</gene>
<organism evidence="1 3">
    <name type="scientific">Adineta ricciae</name>
    <name type="common">Rotifer</name>
    <dbReference type="NCBI Taxonomy" id="249248"/>
    <lineage>
        <taxon>Eukaryota</taxon>
        <taxon>Metazoa</taxon>
        <taxon>Spiralia</taxon>
        <taxon>Gnathifera</taxon>
        <taxon>Rotifera</taxon>
        <taxon>Eurotatoria</taxon>
        <taxon>Bdelloidea</taxon>
        <taxon>Adinetida</taxon>
        <taxon>Adinetidae</taxon>
        <taxon>Adineta</taxon>
    </lineage>
</organism>
<evidence type="ECO:0000313" key="2">
    <source>
        <dbReference type="EMBL" id="CAF0917102.1"/>
    </source>
</evidence>
<evidence type="ECO:0000313" key="3">
    <source>
        <dbReference type="Proteomes" id="UP000663828"/>
    </source>
</evidence>
<dbReference type="Proteomes" id="UP000663852">
    <property type="component" value="Unassembled WGS sequence"/>
</dbReference>
<proteinExistence type="predicted"/>
<comment type="caution">
    <text evidence="1">The sequence shown here is derived from an EMBL/GenBank/DDBJ whole genome shotgun (WGS) entry which is preliminary data.</text>
</comment>